<name>D0LW23_HALO1</name>
<gene>
    <name evidence="4" type="ordered locus">Hoch_3453</name>
</gene>
<feature type="chain" id="PRO_5003010629" evidence="2">
    <location>
        <begin position="19"/>
        <end position="798"/>
    </location>
</feature>
<dbReference type="PROSITE" id="PS51257">
    <property type="entry name" value="PROKAR_LIPOPROTEIN"/>
    <property type="match status" value="1"/>
</dbReference>
<dbReference type="Pfam" id="PF08757">
    <property type="entry name" value="CotH"/>
    <property type="match status" value="1"/>
</dbReference>
<dbReference type="AlphaFoldDB" id="D0LW23"/>
<dbReference type="PANTHER" id="PTHR40050">
    <property type="entry name" value="INNER SPORE COAT PROTEIN H"/>
    <property type="match status" value="1"/>
</dbReference>
<keyword evidence="4" id="KW-0167">Capsid protein</keyword>
<evidence type="ECO:0000259" key="3">
    <source>
        <dbReference type="PROSITE" id="PS51841"/>
    </source>
</evidence>
<dbReference type="Gene3D" id="2.60.40.1260">
    <property type="entry name" value="Lamin Tail domain"/>
    <property type="match status" value="1"/>
</dbReference>
<dbReference type="EMBL" id="CP001804">
    <property type="protein sequence ID" value="ACY15955.1"/>
    <property type="molecule type" value="Genomic_DNA"/>
</dbReference>
<dbReference type="STRING" id="502025.Hoch_3453"/>
<feature type="compositionally biased region" description="Gly residues" evidence="1">
    <location>
        <begin position="42"/>
        <end position="52"/>
    </location>
</feature>
<keyword evidence="2" id="KW-0732">Signal</keyword>
<reference evidence="4 5" key="1">
    <citation type="journal article" date="2010" name="Stand. Genomic Sci.">
        <title>Complete genome sequence of Haliangium ochraceum type strain (SMP-2).</title>
        <authorList>
            <consortium name="US DOE Joint Genome Institute (JGI-PGF)"/>
            <person name="Ivanova N."/>
            <person name="Daum C."/>
            <person name="Lang E."/>
            <person name="Abt B."/>
            <person name="Kopitz M."/>
            <person name="Saunders E."/>
            <person name="Lapidus A."/>
            <person name="Lucas S."/>
            <person name="Glavina Del Rio T."/>
            <person name="Nolan M."/>
            <person name="Tice H."/>
            <person name="Copeland A."/>
            <person name="Cheng J.F."/>
            <person name="Chen F."/>
            <person name="Bruce D."/>
            <person name="Goodwin L."/>
            <person name="Pitluck S."/>
            <person name="Mavromatis K."/>
            <person name="Pati A."/>
            <person name="Mikhailova N."/>
            <person name="Chen A."/>
            <person name="Palaniappan K."/>
            <person name="Land M."/>
            <person name="Hauser L."/>
            <person name="Chang Y.J."/>
            <person name="Jeffries C.D."/>
            <person name="Detter J.C."/>
            <person name="Brettin T."/>
            <person name="Rohde M."/>
            <person name="Goker M."/>
            <person name="Bristow J."/>
            <person name="Markowitz V."/>
            <person name="Eisen J.A."/>
            <person name="Hugenholtz P."/>
            <person name="Kyrpides N.C."/>
            <person name="Klenk H.P."/>
        </authorList>
    </citation>
    <scope>NUCLEOTIDE SEQUENCE [LARGE SCALE GENOMIC DNA]</scope>
    <source>
        <strain evidence="5">DSM 14365 / CIP 107738 / JCM 11303 / AJ 13395 / SMP-2</strain>
    </source>
</reference>
<feature type="domain" description="LTD" evidence="3">
    <location>
        <begin position="48"/>
        <end position="173"/>
    </location>
</feature>
<evidence type="ECO:0000313" key="5">
    <source>
        <dbReference type="Proteomes" id="UP000001880"/>
    </source>
</evidence>
<dbReference type="PROSITE" id="PS51841">
    <property type="entry name" value="LTD"/>
    <property type="match status" value="1"/>
</dbReference>
<dbReference type="SUPFAM" id="SSF74853">
    <property type="entry name" value="Lamin A/C globular tail domain"/>
    <property type="match status" value="1"/>
</dbReference>
<dbReference type="Pfam" id="PF00932">
    <property type="entry name" value="LTD"/>
    <property type="match status" value="1"/>
</dbReference>
<evidence type="ECO:0000313" key="4">
    <source>
        <dbReference type="EMBL" id="ACY15955.1"/>
    </source>
</evidence>
<evidence type="ECO:0000256" key="2">
    <source>
        <dbReference type="SAM" id="SignalP"/>
    </source>
</evidence>
<evidence type="ECO:0000256" key="1">
    <source>
        <dbReference type="SAM" id="MobiDB-lite"/>
    </source>
</evidence>
<dbReference type="HOGENOM" id="CLU_352242_0_0_7"/>
<dbReference type="eggNOG" id="COG5337">
    <property type="taxonomic scope" value="Bacteria"/>
</dbReference>
<dbReference type="OrthoDB" id="258535at2"/>
<dbReference type="Proteomes" id="UP000001880">
    <property type="component" value="Chromosome"/>
</dbReference>
<organism evidence="4 5">
    <name type="scientific">Haliangium ochraceum (strain DSM 14365 / JCM 11303 / SMP-2)</name>
    <dbReference type="NCBI Taxonomy" id="502025"/>
    <lineage>
        <taxon>Bacteria</taxon>
        <taxon>Pseudomonadati</taxon>
        <taxon>Myxococcota</taxon>
        <taxon>Polyangia</taxon>
        <taxon>Haliangiales</taxon>
        <taxon>Kofleriaceae</taxon>
        <taxon>Haliangium</taxon>
    </lineage>
</organism>
<dbReference type="InterPro" id="IPR036415">
    <property type="entry name" value="Lamin_tail_dom_sf"/>
</dbReference>
<keyword evidence="4" id="KW-0946">Virion</keyword>
<dbReference type="InterPro" id="IPR014867">
    <property type="entry name" value="Spore_coat_CotH_CotH2/3/7"/>
</dbReference>
<dbReference type="PANTHER" id="PTHR40050:SF1">
    <property type="entry name" value="INNER SPORE COAT PROTEIN H"/>
    <property type="match status" value="1"/>
</dbReference>
<dbReference type="KEGG" id="hoh:Hoch_3453"/>
<dbReference type="InterPro" id="IPR001322">
    <property type="entry name" value="Lamin_tail_dom"/>
</dbReference>
<accession>D0LW23</accession>
<proteinExistence type="predicted"/>
<feature type="region of interest" description="Disordered" evidence="1">
    <location>
        <begin position="28"/>
        <end position="54"/>
    </location>
</feature>
<protein>
    <submittedName>
        <fullName evidence="4">Spore coat protein CotH</fullName>
    </submittedName>
</protein>
<sequence length="798" mass="87652">MKLSRLCVPLGFLAVAIAGGGCTGTFGNPFEPPAPPANNPDGGSGDGDGGVVTGPPPPQIFLSEIMYHPILEDDFIDRHEFIEIYNPNDEAVSLAGWSLGGGIDYTFPAGAEIAAGGYVVAAKSRDDLLSLESYALDASAVYGDFDGALANGDDTVLLFGPGGRVVDSVVYEDSAPWPEAADALGASRQFLPAEIGDNLEEHRYFGRSLERISFDLPATEVANWDVSPLDGATPGRVNSASRETPLAIALTVSASPARLGQAAGDEDPLIRAGDEVAVRMRLSDVGSIDGAEIEYFVDDLNREDEELFTATLLDDGAGNDLSAGDRVYVSTLPALPERSIVRYRVRVSESGATRRLSPRESAPYEWHAYYVSPVIEAQTRVYEVFVGIDEWTRMHTNIEARRAVGCGINPLWDERVPAVFVHEGKVYDVRARYQGSRYQRMNGDVVNTDSWVGPLPSRPDPLRALSWSLKFPRYARFEGKRTVTLNKLKQSCPGLTAGVGMRLFEAVGVPAANTRYAQLHVNGNYYRYTIEIEHPGEDMLERIHEDQAAAGEQPDQVGHLFKATGYGGSEGPWGRAHGGVLPENCGYTPRERYSYSYERKTYDWLGIDALADLIEELDAVRGDVPALRAYLEQNFDVDATLSYLAVMNWAVPFDDQFHNYYIYRQYETGLWQLMPWDLDRNFGEYTGDRGEGPASSIYIGQDGDPDNRGGEWNYFKDAFLRAFRSEFEQRLREVNANVLTPENVNRVVDEIAASMHEDEADAALSSVGGECALQPAVQQFKDFASARHAHVSNLLGTP</sequence>
<feature type="signal peptide" evidence="2">
    <location>
        <begin position="1"/>
        <end position="18"/>
    </location>
</feature>
<keyword evidence="5" id="KW-1185">Reference proteome</keyword>